<gene>
    <name evidence="1" type="ORF">FME95_00525</name>
</gene>
<organism evidence="1 2">
    <name type="scientific">Reinekea thalattae</name>
    <dbReference type="NCBI Taxonomy" id="2593301"/>
    <lineage>
        <taxon>Bacteria</taxon>
        <taxon>Pseudomonadati</taxon>
        <taxon>Pseudomonadota</taxon>
        <taxon>Gammaproteobacteria</taxon>
        <taxon>Oceanospirillales</taxon>
        <taxon>Saccharospirillaceae</taxon>
        <taxon>Reinekea</taxon>
    </lineage>
</organism>
<comment type="caution">
    <text evidence="1">The sequence shown here is derived from an EMBL/GenBank/DDBJ whole genome shotgun (WGS) entry which is preliminary data.</text>
</comment>
<dbReference type="EMBL" id="VKAD01000001">
    <property type="protein sequence ID" value="TXR53096.1"/>
    <property type="molecule type" value="Genomic_DNA"/>
</dbReference>
<evidence type="ECO:0000313" key="1">
    <source>
        <dbReference type="EMBL" id="TXR53096.1"/>
    </source>
</evidence>
<reference evidence="1 2" key="1">
    <citation type="submission" date="2019-07" db="EMBL/GenBank/DDBJ databases">
        <title>Reinekea sp. strain SSH23 genome sequencing and assembly.</title>
        <authorList>
            <person name="Kim I."/>
        </authorList>
    </citation>
    <scope>NUCLEOTIDE SEQUENCE [LARGE SCALE GENOMIC DNA]</scope>
    <source>
        <strain evidence="1 2">SSH23</strain>
    </source>
</reference>
<accession>A0A5C8Z8C1</accession>
<evidence type="ECO:0000313" key="2">
    <source>
        <dbReference type="Proteomes" id="UP000321764"/>
    </source>
</evidence>
<sequence length="89" mass="10423">MKTTIETISQKLHPALLQDLIHLSEQSQLSIEETLSMVFEKSHYSLWSLQRMSLERLDSVLKSPDLQAELRRLIWKQSQVHQYTTELSA</sequence>
<dbReference type="RefSeq" id="WP_147712046.1">
    <property type="nucleotide sequence ID" value="NZ_VKAD01000001.1"/>
</dbReference>
<dbReference type="AlphaFoldDB" id="A0A5C8Z8C1"/>
<name>A0A5C8Z8C1_9GAMM</name>
<keyword evidence="2" id="KW-1185">Reference proteome</keyword>
<protein>
    <submittedName>
        <fullName evidence="1">Uncharacterized protein</fullName>
    </submittedName>
</protein>
<proteinExistence type="predicted"/>
<dbReference type="Proteomes" id="UP000321764">
    <property type="component" value="Unassembled WGS sequence"/>
</dbReference>